<feature type="compositionally biased region" description="Low complexity" evidence="1">
    <location>
        <begin position="33"/>
        <end position="45"/>
    </location>
</feature>
<organism evidence="3 4">
    <name type="scientific">Penaeus vannamei</name>
    <name type="common">Whiteleg shrimp</name>
    <name type="synonym">Litopenaeus vannamei</name>
    <dbReference type="NCBI Taxonomy" id="6689"/>
    <lineage>
        <taxon>Eukaryota</taxon>
        <taxon>Metazoa</taxon>
        <taxon>Ecdysozoa</taxon>
        <taxon>Arthropoda</taxon>
        <taxon>Crustacea</taxon>
        <taxon>Multicrustacea</taxon>
        <taxon>Malacostraca</taxon>
        <taxon>Eumalacostraca</taxon>
        <taxon>Eucarida</taxon>
        <taxon>Decapoda</taxon>
        <taxon>Dendrobranchiata</taxon>
        <taxon>Penaeoidea</taxon>
        <taxon>Penaeidae</taxon>
        <taxon>Penaeus</taxon>
    </lineage>
</organism>
<dbReference type="EMBL" id="QCYY01003280">
    <property type="protein sequence ID" value="ROT64285.1"/>
    <property type="molecule type" value="Genomic_DNA"/>
</dbReference>
<reference evidence="3 4" key="2">
    <citation type="submission" date="2019-01" db="EMBL/GenBank/DDBJ databases">
        <title>The decoding of complex shrimp genome reveals the adaptation for benthos swimmer, frequently molting mechanism and breeding impact on genome.</title>
        <authorList>
            <person name="Sun Y."/>
            <person name="Gao Y."/>
            <person name="Yu Y."/>
        </authorList>
    </citation>
    <scope>NUCLEOTIDE SEQUENCE [LARGE SCALE GENOMIC DNA]</scope>
    <source>
        <tissue evidence="3">Muscle</tissue>
    </source>
</reference>
<name>A0A423SJ67_PENVA</name>
<feature type="domain" description="Mutator-like transposase" evidence="2">
    <location>
        <begin position="335"/>
        <end position="662"/>
    </location>
</feature>
<reference evidence="3 4" key="1">
    <citation type="submission" date="2018-04" db="EMBL/GenBank/DDBJ databases">
        <authorList>
            <person name="Zhang X."/>
            <person name="Yuan J."/>
            <person name="Li F."/>
            <person name="Xiang J."/>
        </authorList>
    </citation>
    <scope>NUCLEOTIDE SEQUENCE [LARGE SCALE GENOMIC DNA]</scope>
    <source>
        <tissue evidence="3">Muscle</tissue>
    </source>
</reference>
<accession>A0A423SJ67</accession>
<dbReference type="InterPro" id="IPR049012">
    <property type="entry name" value="Mutator_transp_dom"/>
</dbReference>
<evidence type="ECO:0000256" key="1">
    <source>
        <dbReference type="SAM" id="MobiDB-lite"/>
    </source>
</evidence>
<evidence type="ECO:0000259" key="2">
    <source>
        <dbReference type="Pfam" id="PF20700"/>
    </source>
</evidence>
<feature type="region of interest" description="Disordered" evidence="1">
    <location>
        <begin position="24"/>
        <end position="281"/>
    </location>
</feature>
<proteinExistence type="predicted"/>
<feature type="compositionally biased region" description="Pro residues" evidence="1">
    <location>
        <begin position="46"/>
        <end position="72"/>
    </location>
</feature>
<evidence type="ECO:0000313" key="4">
    <source>
        <dbReference type="Proteomes" id="UP000283509"/>
    </source>
</evidence>
<gene>
    <name evidence="3" type="ORF">C7M84_017793</name>
</gene>
<dbReference type="Proteomes" id="UP000283509">
    <property type="component" value="Unassembled WGS sequence"/>
</dbReference>
<dbReference type="AlphaFoldDB" id="A0A423SJ67"/>
<feature type="region of interest" description="Disordered" evidence="1">
    <location>
        <begin position="780"/>
        <end position="814"/>
    </location>
</feature>
<keyword evidence="4" id="KW-1185">Reference proteome</keyword>
<evidence type="ECO:0000313" key="3">
    <source>
        <dbReference type="EMBL" id="ROT64285.1"/>
    </source>
</evidence>
<sequence length="836" mass="91547">MLKKGRTLHPFRELQELDLRGSLPAAPLPLALPPLRASPPTLLSPGPRPPLSPLSGPRPPPCLSSGPHPPPCLSGLTRHLASSGPHPRLSPGLGRFPAPSPGRARYHTVSASPVRHGTPPPGLARHGTPDPGPSHHGLARDTSPSPARLGTTFLGRSRHFSSPGLTRQSDTQDPRPTRHVTPAPGLARHPSSAPCPAPQHSPRPSTSRNEDPSARPPIPYRVLMGGNSDSSEEDAVRESESSEDSFVLCLSSDEGEGDEVTSASTSDIPVAPILPHNPRPGPKIEMRHSLVKGMSPHGRTDPGYNVCLYSRTHTQDLLDVVACKACGGDFTITRHGRGFAQYDSWHCNTCGDLTATKHPKASGCYTPNLCSVYTSLVNDDGYNGFIRYCGALHVPALSKHGYYHHAHVLFERMEGHYAELMPITHQTVTRYYREELGVLPVDNIIPIEVSYDGTYAKRGFRSLHAMGYLVEVYTRYIIDMLIIGKCSVCPREARGIQVCPHGNYIGSSGGMEVQIAKILWGRSRDLGFEYKVMVADGDASTYNAIKDTYGRSSVVKEMCANHVGKRMKTRLLKLASTFTQNTMFMLGRRRGQVRKTYPLKKLLTESVVNRFSNYYISAIHSCIGTGVVGMQSRILAAFHHHSAHVFSPHHHDFCPTGEGSWCKYQKALARGEDPSRAIQEPGIFSTFPLDARKEVEKIYSDLSDVTLLEKCQKGHTQNVNESLHSKLCPHGHERIVFLAHVTTLDHNFGSEEGSLLRSLGVGTSDECLRVLRFQDSESFRVASRNPRPRQQSEEAEDAGPEYAAGPPPLRCVGTLQVPRASPQHGLLWDEGGEGVR</sequence>
<comment type="caution">
    <text evidence="3">The sequence shown here is derived from an EMBL/GenBank/DDBJ whole genome shotgun (WGS) entry which is preliminary data.</text>
</comment>
<dbReference type="Pfam" id="PF20700">
    <property type="entry name" value="Mutator"/>
    <property type="match status" value="1"/>
</dbReference>
<protein>
    <recommendedName>
        <fullName evidence="2">Mutator-like transposase domain-containing protein</fullName>
    </recommendedName>
</protein>